<protein>
    <submittedName>
        <fullName evidence="1">Uncharacterized protein</fullName>
    </submittedName>
</protein>
<feature type="non-terminal residue" evidence="1">
    <location>
        <position position="19"/>
    </location>
</feature>
<organism evidence="1 3">
    <name type="scientific">Rotaria magnacalcarata</name>
    <dbReference type="NCBI Taxonomy" id="392030"/>
    <lineage>
        <taxon>Eukaryota</taxon>
        <taxon>Metazoa</taxon>
        <taxon>Spiralia</taxon>
        <taxon>Gnathifera</taxon>
        <taxon>Rotifera</taxon>
        <taxon>Eurotatoria</taxon>
        <taxon>Bdelloidea</taxon>
        <taxon>Philodinida</taxon>
        <taxon>Philodinidae</taxon>
        <taxon>Rotaria</taxon>
    </lineage>
</organism>
<gene>
    <name evidence="1" type="ORF">GIL414_LOCUS66576</name>
    <name evidence="2" type="ORF">GIL414_LOCUS84288</name>
</gene>
<evidence type="ECO:0000313" key="1">
    <source>
        <dbReference type="EMBL" id="CAF5168784.1"/>
    </source>
</evidence>
<dbReference type="Proteomes" id="UP000681720">
    <property type="component" value="Unassembled WGS sequence"/>
</dbReference>
<comment type="caution">
    <text evidence="1">The sequence shown here is derived from an EMBL/GenBank/DDBJ whole genome shotgun (WGS) entry which is preliminary data.</text>
</comment>
<evidence type="ECO:0000313" key="2">
    <source>
        <dbReference type="EMBL" id="CAF5220944.1"/>
    </source>
</evidence>
<accession>A0A8S3GPM2</accession>
<feature type="non-terminal residue" evidence="1">
    <location>
        <position position="1"/>
    </location>
</feature>
<evidence type="ECO:0000313" key="3">
    <source>
        <dbReference type="Proteomes" id="UP000681720"/>
    </source>
</evidence>
<proteinExistence type="predicted"/>
<dbReference type="EMBL" id="CAJOBJ010365814">
    <property type="protein sequence ID" value="CAF5220944.1"/>
    <property type="molecule type" value="Genomic_DNA"/>
</dbReference>
<dbReference type="EMBL" id="CAJOBJ010315300">
    <property type="protein sequence ID" value="CAF5168784.1"/>
    <property type="molecule type" value="Genomic_DNA"/>
</dbReference>
<sequence length="19" mass="2158">MASKENRNKSSELSQPQSH</sequence>
<dbReference type="AlphaFoldDB" id="A0A8S3GPM2"/>
<reference evidence="1" key="1">
    <citation type="submission" date="2021-02" db="EMBL/GenBank/DDBJ databases">
        <authorList>
            <person name="Nowell W R."/>
        </authorList>
    </citation>
    <scope>NUCLEOTIDE SEQUENCE</scope>
</reference>
<name>A0A8S3GPM2_9BILA</name>